<reference evidence="1 2" key="1">
    <citation type="submission" date="2006-10" db="EMBL/GenBank/DDBJ databases">
        <title>The Genome Sequence of Batrachochytrium dendrobatidis JEL423.</title>
        <authorList>
            <consortium name="The Broad Institute Genome Sequencing Platform"/>
            <person name="Birren B."/>
            <person name="Lander E."/>
            <person name="Galagan J."/>
            <person name="Cuomo C."/>
            <person name="Devon K."/>
            <person name="Jaffe D."/>
            <person name="Butler J."/>
            <person name="Alvarez P."/>
            <person name="Gnerre S."/>
            <person name="Grabherr M."/>
            <person name="Kleber M."/>
            <person name="Mauceli E."/>
            <person name="Brockman W."/>
            <person name="Young S."/>
            <person name="LaButti K."/>
            <person name="Sykes S."/>
            <person name="DeCaprio D."/>
            <person name="Crawford M."/>
            <person name="Koehrsen M."/>
            <person name="Engels R."/>
            <person name="Montgomery P."/>
            <person name="Pearson M."/>
            <person name="Howarth C."/>
            <person name="Larson L."/>
            <person name="White J."/>
            <person name="O'Leary S."/>
            <person name="Kodira C."/>
            <person name="Zeng Q."/>
            <person name="Yandava C."/>
            <person name="Alvarado L."/>
            <person name="Longcore J."/>
            <person name="James T."/>
        </authorList>
    </citation>
    <scope>NUCLEOTIDE SEQUENCE [LARGE SCALE GENOMIC DNA]</scope>
    <source>
        <strain evidence="1 2">JEL423</strain>
    </source>
</reference>
<evidence type="ECO:0000313" key="1">
    <source>
        <dbReference type="EMBL" id="OAJ40381.1"/>
    </source>
</evidence>
<accession>A0A177WLX3</accession>
<name>A0A177WLX3_BATDL</name>
<sequence length="396" mass="43197">MAAGGIVLAADDRLEPFNSNLLYFALVHLTDPDSIITKMNGMPTLNDLLTAESRTKPHYSLPSLLSNASSSRPFSPVESSVSQHEVSDIFSTADMSCMDIQDILGSQTDDARALFGADPFVLSTSLSLAIPTFNALGGLAASDSIPSKAAVLESSTASINSQTGAPASTVFGFGSFESTFMTDEELVAAQEKLSADEVKSKEQALDELCSRLLKFQLHPQPDSMSKLHESINSDNLASFYSDITICYGFIEFGKGTLCISNQKMHWTGTFPGVSTDTIYLVFLLKDLAKMSRYIINISQSFVTINAVLFQQKMHGTDYLATLFLKDSLKCQEMATCIRAAIAVLQKNMAKDATRCNITYAAETEDVDTDLTLESQASLDKLDHEYRYMALLSTCWL</sequence>
<dbReference type="EMBL" id="DS022304">
    <property type="protein sequence ID" value="OAJ40381.1"/>
    <property type="molecule type" value="Genomic_DNA"/>
</dbReference>
<dbReference type="OrthoDB" id="5591762at2759"/>
<proteinExistence type="predicted"/>
<gene>
    <name evidence="1" type="ORF">BDEG_24125</name>
</gene>
<evidence type="ECO:0000313" key="2">
    <source>
        <dbReference type="Proteomes" id="UP000077115"/>
    </source>
</evidence>
<reference evidence="1 2" key="2">
    <citation type="submission" date="2016-05" db="EMBL/GenBank/DDBJ databases">
        <title>Lineage-specific infection strategies underlie the spectrum of fungal disease in amphibians.</title>
        <authorList>
            <person name="Cuomo C.A."/>
            <person name="Farrer R.A."/>
            <person name="James T."/>
            <person name="Longcore J."/>
            <person name="Birren B."/>
        </authorList>
    </citation>
    <scope>NUCLEOTIDE SEQUENCE [LARGE SCALE GENOMIC DNA]</scope>
    <source>
        <strain evidence="1 2">JEL423</strain>
    </source>
</reference>
<dbReference type="STRING" id="403673.A0A177WLX3"/>
<dbReference type="Proteomes" id="UP000077115">
    <property type="component" value="Unassembled WGS sequence"/>
</dbReference>
<protein>
    <submittedName>
        <fullName evidence="1">Uncharacterized protein</fullName>
    </submittedName>
</protein>
<dbReference type="VEuPathDB" id="FungiDB:BDEG_24125"/>
<organism evidence="1 2">
    <name type="scientific">Batrachochytrium dendrobatidis (strain JEL423)</name>
    <dbReference type="NCBI Taxonomy" id="403673"/>
    <lineage>
        <taxon>Eukaryota</taxon>
        <taxon>Fungi</taxon>
        <taxon>Fungi incertae sedis</taxon>
        <taxon>Chytridiomycota</taxon>
        <taxon>Chytridiomycota incertae sedis</taxon>
        <taxon>Chytridiomycetes</taxon>
        <taxon>Rhizophydiales</taxon>
        <taxon>Rhizophydiales incertae sedis</taxon>
        <taxon>Batrachochytrium</taxon>
    </lineage>
</organism>
<dbReference type="AlphaFoldDB" id="A0A177WLX3"/>